<reference evidence="7" key="1">
    <citation type="submission" date="2020-07" db="EMBL/GenBank/DDBJ databases">
        <title>Huge and variable diversity of episymbiotic CPR bacteria and DPANN archaea in groundwater ecosystems.</title>
        <authorList>
            <person name="He C.Y."/>
            <person name="Keren R."/>
            <person name="Whittaker M."/>
            <person name="Farag I.F."/>
            <person name="Doudna J."/>
            <person name="Cate J.H.D."/>
            <person name="Banfield J.F."/>
        </authorList>
    </citation>
    <scope>NUCLEOTIDE SEQUENCE</scope>
    <source>
        <strain evidence="7">NC_groundwater_1813_Pr3_B-0.1um_71_17</strain>
    </source>
</reference>
<evidence type="ECO:0000256" key="1">
    <source>
        <dbReference type="ARBA" id="ARBA00004141"/>
    </source>
</evidence>
<comment type="subunit">
    <text evidence="5">Forms a complex with TatA.</text>
</comment>
<dbReference type="AlphaFoldDB" id="A0A933WAV1"/>
<comment type="subcellular location">
    <subcellularLocation>
        <location evidence="5">Cell membrane</location>
        <topology evidence="5">Multi-pass membrane protein</topology>
    </subcellularLocation>
    <subcellularLocation>
        <location evidence="1">Membrane</location>
        <topology evidence="1">Multi-pass membrane protein</topology>
    </subcellularLocation>
</comment>
<dbReference type="PANTHER" id="PTHR30371:SF0">
    <property type="entry name" value="SEC-INDEPENDENT PROTEIN TRANSLOCASE PROTEIN TATC, CHLOROPLASTIC-RELATED"/>
    <property type="match status" value="1"/>
</dbReference>
<keyword evidence="5" id="KW-0811">Translocation</keyword>
<evidence type="ECO:0000256" key="6">
    <source>
        <dbReference type="SAM" id="MobiDB-lite"/>
    </source>
</evidence>
<name>A0A933WAV1_UNCEI</name>
<evidence type="ECO:0000256" key="3">
    <source>
        <dbReference type="ARBA" id="ARBA00022989"/>
    </source>
</evidence>
<dbReference type="GO" id="GO:0033281">
    <property type="term" value="C:TAT protein transport complex"/>
    <property type="evidence" value="ECO:0007669"/>
    <property type="project" value="UniProtKB-UniRule"/>
</dbReference>
<proteinExistence type="inferred from homology"/>
<comment type="caution">
    <text evidence="7">The sequence shown here is derived from an EMBL/GenBank/DDBJ whole genome shotgun (WGS) entry which is preliminary data.</text>
</comment>
<evidence type="ECO:0000256" key="2">
    <source>
        <dbReference type="ARBA" id="ARBA00022692"/>
    </source>
</evidence>
<keyword evidence="2 5" id="KW-0812">Transmembrane</keyword>
<feature type="transmembrane region" description="Helical" evidence="5">
    <location>
        <begin position="94"/>
        <end position="120"/>
    </location>
</feature>
<feature type="compositionally biased region" description="Basic and acidic residues" evidence="6">
    <location>
        <begin position="8"/>
        <end position="25"/>
    </location>
</feature>
<feature type="transmembrane region" description="Helical" evidence="5">
    <location>
        <begin position="132"/>
        <end position="157"/>
    </location>
</feature>
<accession>A0A933WAV1</accession>
<keyword evidence="5" id="KW-0653">Protein transport</keyword>
<organism evidence="7 8">
    <name type="scientific">Eiseniibacteriota bacterium</name>
    <dbReference type="NCBI Taxonomy" id="2212470"/>
    <lineage>
        <taxon>Bacteria</taxon>
        <taxon>Candidatus Eiseniibacteriota</taxon>
    </lineage>
</organism>
<comment type="caution">
    <text evidence="5">Lacks conserved residue(s) required for the propagation of feature annotation.</text>
</comment>
<feature type="transmembrane region" description="Helical" evidence="5">
    <location>
        <begin position="213"/>
        <end position="230"/>
    </location>
</feature>
<dbReference type="Pfam" id="PF00902">
    <property type="entry name" value="TatC"/>
    <property type="match status" value="1"/>
</dbReference>
<protein>
    <recommendedName>
        <fullName evidence="5">Sec-independent protein translocase protein TatC</fullName>
    </recommendedName>
</protein>
<evidence type="ECO:0000313" key="8">
    <source>
        <dbReference type="Proteomes" id="UP000696931"/>
    </source>
</evidence>
<evidence type="ECO:0000256" key="4">
    <source>
        <dbReference type="ARBA" id="ARBA00023136"/>
    </source>
</evidence>
<comment type="similarity">
    <text evidence="5">Belongs to the TatC family.</text>
</comment>
<dbReference type="EMBL" id="JACRIW010000061">
    <property type="protein sequence ID" value="MBI5169664.1"/>
    <property type="molecule type" value="Genomic_DNA"/>
</dbReference>
<comment type="function">
    <text evidence="5">Part of the twin-arginine translocation (Tat) system that transports large folded proteins containing a characteristic twin-arginine motif in their signal peptide across membranes.</text>
</comment>
<dbReference type="HAMAP" id="MF_00902">
    <property type="entry name" value="TatC"/>
    <property type="match status" value="1"/>
</dbReference>
<dbReference type="Proteomes" id="UP000696931">
    <property type="component" value="Unassembled WGS sequence"/>
</dbReference>
<evidence type="ECO:0000313" key="7">
    <source>
        <dbReference type="EMBL" id="MBI5169664.1"/>
    </source>
</evidence>
<sequence>MSSPHLPPAEDPRRHREFRPDDEWVDPRQTGEMHFLDHLEELRRLLQQVFAGVAIGALAGWWLAPRVLADLIARTVQTTVVMSPFEAFNERLKLAALIGLMIALPYVLWRIWSFVLPGLLKQERRWVVPLSLASCVLFAAGAWAAYSYVVPLVIHVLQQFLTPGMVSQIRLSLLLDFFYNMALACGVLMQLPLVTMLLTAIGLVTPMFLLKQWRAAIVVIFVVTAAITPGDVVSAQVVMGGPMALLYFLSVGLSFFVAKRKTEAEVAETAALERGDIGHD</sequence>
<dbReference type="PRINTS" id="PR01840">
    <property type="entry name" value="TATCFAMILY"/>
</dbReference>
<gene>
    <name evidence="5 7" type="primary">tatC</name>
    <name evidence="7" type="ORF">HZA61_09265</name>
</gene>
<evidence type="ECO:0000256" key="5">
    <source>
        <dbReference type="HAMAP-Rule" id="MF_00902"/>
    </source>
</evidence>
<keyword evidence="5" id="KW-1003">Cell membrane</keyword>
<keyword evidence="4 5" id="KW-0472">Membrane</keyword>
<feature type="transmembrane region" description="Helical" evidence="5">
    <location>
        <begin position="236"/>
        <end position="258"/>
    </location>
</feature>
<feature type="transmembrane region" description="Helical" evidence="5">
    <location>
        <begin position="177"/>
        <end position="201"/>
    </location>
</feature>
<dbReference type="GO" id="GO:0043953">
    <property type="term" value="P:protein transport by the Tat complex"/>
    <property type="evidence" value="ECO:0007669"/>
    <property type="project" value="UniProtKB-UniRule"/>
</dbReference>
<dbReference type="InterPro" id="IPR002033">
    <property type="entry name" value="TatC"/>
</dbReference>
<dbReference type="NCBIfam" id="TIGR00945">
    <property type="entry name" value="tatC"/>
    <property type="match status" value="1"/>
</dbReference>
<dbReference type="GO" id="GO:0009977">
    <property type="term" value="F:proton motive force dependent protein transmembrane transporter activity"/>
    <property type="evidence" value="ECO:0007669"/>
    <property type="project" value="TreeGrafter"/>
</dbReference>
<keyword evidence="5" id="KW-0813">Transport</keyword>
<keyword evidence="3 5" id="KW-1133">Transmembrane helix</keyword>
<dbReference type="PANTHER" id="PTHR30371">
    <property type="entry name" value="SEC-INDEPENDENT PROTEIN TRANSLOCASE PROTEIN TATC"/>
    <property type="match status" value="1"/>
</dbReference>
<feature type="region of interest" description="Disordered" evidence="6">
    <location>
        <begin position="1"/>
        <end position="25"/>
    </location>
</feature>
<dbReference type="GO" id="GO:0065002">
    <property type="term" value="P:intracellular protein transmembrane transport"/>
    <property type="evidence" value="ECO:0007669"/>
    <property type="project" value="TreeGrafter"/>
</dbReference>